<dbReference type="EMBL" id="CAUYUJ010005147">
    <property type="protein sequence ID" value="CAK0812470.1"/>
    <property type="molecule type" value="Genomic_DNA"/>
</dbReference>
<evidence type="ECO:0000313" key="3">
    <source>
        <dbReference type="Proteomes" id="UP001189429"/>
    </source>
</evidence>
<dbReference type="Proteomes" id="UP001189429">
    <property type="component" value="Unassembled WGS sequence"/>
</dbReference>
<proteinExistence type="predicted"/>
<comment type="caution">
    <text evidence="2">The sequence shown here is derived from an EMBL/GenBank/DDBJ whole genome shotgun (WGS) entry which is preliminary data.</text>
</comment>
<gene>
    <name evidence="2" type="ORF">PCOR1329_LOCUS16748</name>
</gene>
<name>A0ABN9R190_9DINO</name>
<evidence type="ECO:0000256" key="1">
    <source>
        <dbReference type="SAM" id="MobiDB-lite"/>
    </source>
</evidence>
<feature type="non-terminal residue" evidence="2">
    <location>
        <position position="1"/>
    </location>
</feature>
<feature type="region of interest" description="Disordered" evidence="1">
    <location>
        <begin position="440"/>
        <end position="476"/>
    </location>
</feature>
<reference evidence="2" key="1">
    <citation type="submission" date="2023-10" db="EMBL/GenBank/DDBJ databases">
        <authorList>
            <person name="Chen Y."/>
            <person name="Shah S."/>
            <person name="Dougan E. K."/>
            <person name="Thang M."/>
            <person name="Chan C."/>
        </authorList>
    </citation>
    <scope>NUCLEOTIDE SEQUENCE [LARGE SCALE GENOMIC DNA]</scope>
</reference>
<evidence type="ECO:0000313" key="2">
    <source>
        <dbReference type="EMBL" id="CAK0812470.1"/>
    </source>
</evidence>
<keyword evidence="3" id="KW-1185">Reference proteome</keyword>
<feature type="region of interest" description="Disordered" evidence="1">
    <location>
        <begin position="41"/>
        <end position="78"/>
    </location>
</feature>
<sequence>DVVYNQTFDEVLRQAVRSAKTPEDCCDLGELAQALNKLDEEIKEEQPPDVVQQPSAADVEASRKKAEEEEANKKKEWDFEESASSVILKKVEEANSSKTGDSQMTDADDIEKIKAAEKDVTRIFDANVTLCPMPDSEKKARAALQGSAVGKGPEQHGAEKKFTLIFVDPGLLGEPVTAPHIRINAVPQDKIKVLLRAVLSRFDDGSKGSAIHDTDLFLLFDNHLHYNVQKFQKKQIYLSYDEDSLRHRMGCVRGNSQFDQIEYLTLCSKDELSMCLPNTKRLIYPGSNSGNKIGDIELPPVSALWQLPCKVKHQIHGAFRVEAGGGTKGEEGPGRGNKRKTVDTVEPVFWRGRPVKFYTELKHSYRMGKCIDISVGDGTLAVLCAQNRIPYFGFSLNEKHAKAVRQRCIQVMLERKFTEGDKSYDPELAKLFKIAAAPEEHASKRPRVTGGGPLGDKQDSKQSGQQTLDEFKNKLE</sequence>
<protein>
    <recommendedName>
        <fullName evidence="4">Trimethylguanosine synthase</fullName>
    </recommendedName>
</protein>
<evidence type="ECO:0008006" key="4">
    <source>
        <dbReference type="Google" id="ProtNLM"/>
    </source>
</evidence>
<feature type="compositionally biased region" description="Basic and acidic residues" evidence="1">
    <location>
        <begin position="60"/>
        <end position="77"/>
    </location>
</feature>
<accession>A0ABN9R190</accession>
<organism evidence="2 3">
    <name type="scientific">Prorocentrum cordatum</name>
    <dbReference type="NCBI Taxonomy" id="2364126"/>
    <lineage>
        <taxon>Eukaryota</taxon>
        <taxon>Sar</taxon>
        <taxon>Alveolata</taxon>
        <taxon>Dinophyceae</taxon>
        <taxon>Prorocentrales</taxon>
        <taxon>Prorocentraceae</taxon>
        <taxon>Prorocentrum</taxon>
    </lineage>
</organism>